<dbReference type="AlphaFoldDB" id="A0A835VM55"/>
<organism evidence="2 3">
    <name type="scientific">Vanilla planifolia</name>
    <name type="common">Vanilla</name>
    <dbReference type="NCBI Taxonomy" id="51239"/>
    <lineage>
        <taxon>Eukaryota</taxon>
        <taxon>Viridiplantae</taxon>
        <taxon>Streptophyta</taxon>
        <taxon>Embryophyta</taxon>
        <taxon>Tracheophyta</taxon>
        <taxon>Spermatophyta</taxon>
        <taxon>Magnoliopsida</taxon>
        <taxon>Liliopsida</taxon>
        <taxon>Asparagales</taxon>
        <taxon>Orchidaceae</taxon>
        <taxon>Vanilloideae</taxon>
        <taxon>Vanilleae</taxon>
        <taxon>Vanilla</taxon>
    </lineage>
</organism>
<feature type="chain" id="PRO_5032745141" evidence="1">
    <location>
        <begin position="22"/>
        <end position="91"/>
    </location>
</feature>
<proteinExistence type="predicted"/>
<dbReference type="Proteomes" id="UP000639772">
    <property type="component" value="Chromosome 1"/>
</dbReference>
<sequence>MANWMPATLWDLKLFTFFVNADKGLLDVGFETNQWENFFFKGCPTAALRPSNGLLEPDCHNIFTQLLLTKFEGSLCFIMFFFPCHHSFLKQ</sequence>
<accession>A0A835VM55</accession>
<evidence type="ECO:0000313" key="3">
    <source>
        <dbReference type="Proteomes" id="UP000639772"/>
    </source>
</evidence>
<evidence type="ECO:0000313" key="2">
    <source>
        <dbReference type="EMBL" id="KAG0504082.1"/>
    </source>
</evidence>
<comment type="caution">
    <text evidence="2">The sequence shown here is derived from an EMBL/GenBank/DDBJ whole genome shotgun (WGS) entry which is preliminary data.</text>
</comment>
<name>A0A835VM55_VANPL</name>
<protein>
    <submittedName>
        <fullName evidence="2">Uncharacterized protein</fullName>
    </submittedName>
</protein>
<feature type="signal peptide" evidence="1">
    <location>
        <begin position="1"/>
        <end position="21"/>
    </location>
</feature>
<gene>
    <name evidence="2" type="ORF">HPP92_004154</name>
</gene>
<reference evidence="2 3" key="1">
    <citation type="journal article" date="2020" name="Nat. Food">
        <title>A phased Vanilla planifolia genome enables genetic improvement of flavour and production.</title>
        <authorList>
            <person name="Hasing T."/>
            <person name="Tang H."/>
            <person name="Brym M."/>
            <person name="Khazi F."/>
            <person name="Huang T."/>
            <person name="Chambers A.H."/>
        </authorList>
    </citation>
    <scope>NUCLEOTIDE SEQUENCE [LARGE SCALE GENOMIC DNA]</scope>
    <source>
        <tissue evidence="2">Leaf</tissue>
    </source>
</reference>
<dbReference type="EMBL" id="JADCNM010000001">
    <property type="protein sequence ID" value="KAG0504082.1"/>
    <property type="molecule type" value="Genomic_DNA"/>
</dbReference>
<evidence type="ECO:0000256" key="1">
    <source>
        <dbReference type="SAM" id="SignalP"/>
    </source>
</evidence>
<keyword evidence="1" id="KW-0732">Signal</keyword>